<dbReference type="EC" id="3.1.1.-" evidence="2"/>
<dbReference type="Proteomes" id="UP000216052">
    <property type="component" value="Chromosome"/>
</dbReference>
<dbReference type="GO" id="GO:0016787">
    <property type="term" value="F:hydrolase activity"/>
    <property type="evidence" value="ECO:0007669"/>
    <property type="project" value="UniProtKB-KW"/>
</dbReference>
<reference evidence="2" key="1">
    <citation type="submission" date="2024-05" db="EMBL/GenBank/DDBJ databases">
        <title>Isolation and characterization of Sporomusa carbonis sp. nov., a carboxydotrophic hydrogenogen in the genus of Sporomusa isolated from a charcoal burning pile.</title>
        <authorList>
            <person name="Boeer T."/>
            <person name="Rosenbaum F."/>
            <person name="Eysell L."/>
            <person name="Mueller V."/>
            <person name="Daniel R."/>
            <person name="Poehlein A."/>
        </authorList>
    </citation>
    <scope>NUCLEOTIDE SEQUENCE [LARGE SCALE GENOMIC DNA]</scope>
    <source>
        <strain evidence="2">DSM 3132</strain>
    </source>
</reference>
<gene>
    <name evidence="2" type="primary">pnbA</name>
    <name evidence="2" type="ORF">SPACI_053410</name>
</gene>
<dbReference type="InterPro" id="IPR002018">
    <property type="entry name" value="CarbesteraseB"/>
</dbReference>
<dbReference type="Gene3D" id="3.40.50.1820">
    <property type="entry name" value="alpha/beta hydrolase"/>
    <property type="match status" value="1"/>
</dbReference>
<dbReference type="InterPro" id="IPR029058">
    <property type="entry name" value="AB_hydrolase_fold"/>
</dbReference>
<name>A0ABZ3JAU8_SPOA4</name>
<evidence type="ECO:0000313" key="2">
    <source>
        <dbReference type="EMBL" id="XFO75226.1"/>
    </source>
</evidence>
<evidence type="ECO:0000313" key="3">
    <source>
        <dbReference type="Proteomes" id="UP000216052"/>
    </source>
</evidence>
<sequence>MKVQSFWTNTVKKIMLILAVITITLGSGQLNNVRASVLQPDTEVTAKTQYGDVIGKRDRYGIAIFKGIPFAKQPVGNLRWKAPQSPEYHSEPIKAFEFGKTSIQPVDTSPYMAASTLPQGEECLTLNIWTRDIQAQNKPVMVFIHGGSYLGGGSGDPYYDLEQFARRADVVMVSINYRVNTLGFLNLEEFGGSEYADSANLGMLDQVQALKWVRENIAGFGGNPNNVTIFGESCGAGSVSVLMGMPSAQGLFQKVIAESGSAGLINRDPEHSKQVARDFIKLTGAKTMDDLLALSPDQIREYQTKFAEMNVSSEQYCFPLVDGRNIPVDPFISIKNGLDSGVKLLIGSNQDEINYWKIYMGDSFYKGAVDGFGKATYKAAGLDLDKHKIEIDRYYKLKNSLNPKEKHPDVNLVNDLGFRMPAIKMAEFQAQYNDAYMYYFKWKSPVRGMGSSHAMELPFVFHNLNVQDDNWLGRQPLPEGLADNMQDAWIAFAATGNPSIPQAPVWKKYDPNGDRATMAIDDKKWELVSDPGRQERLVLDPLYDIYE</sequence>
<dbReference type="Pfam" id="PF00135">
    <property type="entry name" value="COesterase"/>
    <property type="match status" value="1"/>
</dbReference>
<keyword evidence="3" id="KW-1185">Reference proteome</keyword>
<protein>
    <submittedName>
        <fullName evidence="2">Para-nitrobenzyl esterase</fullName>
        <ecNumber evidence="2">3.1.1.-</ecNumber>
    </submittedName>
</protein>
<keyword evidence="2" id="KW-0378">Hydrolase</keyword>
<dbReference type="SUPFAM" id="SSF53474">
    <property type="entry name" value="alpha/beta-Hydrolases"/>
    <property type="match status" value="1"/>
</dbReference>
<proteinExistence type="predicted"/>
<dbReference type="EMBL" id="CP155571">
    <property type="protein sequence ID" value="XFO75226.1"/>
    <property type="molecule type" value="Genomic_DNA"/>
</dbReference>
<dbReference type="PANTHER" id="PTHR11559">
    <property type="entry name" value="CARBOXYLESTERASE"/>
    <property type="match status" value="1"/>
</dbReference>
<evidence type="ECO:0000259" key="1">
    <source>
        <dbReference type="Pfam" id="PF00135"/>
    </source>
</evidence>
<organism evidence="2 3">
    <name type="scientific">Sporomusa acidovorans (strain ATCC 49682 / DSM 3132 / Mol)</name>
    <dbReference type="NCBI Taxonomy" id="1123286"/>
    <lineage>
        <taxon>Bacteria</taxon>
        <taxon>Bacillati</taxon>
        <taxon>Bacillota</taxon>
        <taxon>Negativicutes</taxon>
        <taxon>Selenomonadales</taxon>
        <taxon>Sporomusaceae</taxon>
        <taxon>Sporomusa</taxon>
    </lineage>
</organism>
<feature type="domain" description="Carboxylesterase type B" evidence="1">
    <location>
        <begin position="45"/>
        <end position="524"/>
    </location>
</feature>
<dbReference type="RefSeq" id="WP_093792331.1">
    <property type="nucleotide sequence ID" value="NZ_CP155571.1"/>
</dbReference>
<dbReference type="InterPro" id="IPR050309">
    <property type="entry name" value="Type-B_Carboxylest/Lipase"/>
</dbReference>
<accession>A0ABZ3JAU8</accession>